<sequence length="193" mass="20761">MTIAAPANCAALAGSAIGAMFFSLFGGAWVAAWCVQRYGAQPLRLLPIAAIAAFLCMLAWRQFRRHRAAHAAQAGTREDKRNSRWFNLINAGQWVGIFIAGNVLKNLGLQAWFIPAIILIVGLHFFPLAWVFKARRHVAIGMALTVWAIGYPLSVPLGPLDPVGCLGAGLILWVAALSAVRSGFAVQQSPLQS</sequence>
<dbReference type="PATRIC" id="fig|1747903.4.peg.832"/>
<gene>
    <name evidence="2" type="ORF">ASR47_1002382</name>
</gene>
<evidence type="ECO:0000313" key="3">
    <source>
        <dbReference type="Proteomes" id="UP000092713"/>
    </source>
</evidence>
<evidence type="ECO:0000256" key="1">
    <source>
        <dbReference type="SAM" id="Phobius"/>
    </source>
</evidence>
<feature type="transmembrane region" description="Helical" evidence="1">
    <location>
        <begin position="138"/>
        <end position="154"/>
    </location>
</feature>
<protein>
    <submittedName>
        <fullName evidence="2">Uncharacterized protein</fullName>
    </submittedName>
</protein>
<dbReference type="AlphaFoldDB" id="A0A1A7BX56"/>
<keyword evidence="1" id="KW-0812">Transmembrane</keyword>
<evidence type="ECO:0000313" key="2">
    <source>
        <dbReference type="EMBL" id="OBV37324.1"/>
    </source>
</evidence>
<reference evidence="2 3" key="1">
    <citation type="submission" date="2016-04" db="EMBL/GenBank/DDBJ databases">
        <title>Draft genome sequence of Janthinobacterium psychrotolerans sp. nov., isolated from freshwater sediments in Denmark.</title>
        <authorList>
            <person name="Gong X."/>
            <person name="Skrivergaard S."/>
            <person name="Korsgaard B.S."/>
            <person name="Schreiber L."/>
            <person name="Marshall I.P."/>
            <person name="Finster K."/>
            <person name="Schramm A."/>
        </authorList>
    </citation>
    <scope>NUCLEOTIDE SEQUENCE [LARGE SCALE GENOMIC DNA]</scope>
    <source>
        <strain evidence="2 3">S3-2</strain>
    </source>
</reference>
<organism evidence="2 3">
    <name type="scientific">Janthinobacterium psychrotolerans</name>
    <dbReference type="NCBI Taxonomy" id="1747903"/>
    <lineage>
        <taxon>Bacteria</taxon>
        <taxon>Pseudomonadati</taxon>
        <taxon>Pseudomonadota</taxon>
        <taxon>Betaproteobacteria</taxon>
        <taxon>Burkholderiales</taxon>
        <taxon>Oxalobacteraceae</taxon>
        <taxon>Janthinobacterium</taxon>
    </lineage>
</organism>
<feature type="transmembrane region" description="Helical" evidence="1">
    <location>
        <begin position="45"/>
        <end position="63"/>
    </location>
</feature>
<feature type="transmembrane region" description="Helical" evidence="1">
    <location>
        <begin position="166"/>
        <end position="186"/>
    </location>
</feature>
<dbReference type="Proteomes" id="UP000092713">
    <property type="component" value="Unassembled WGS sequence"/>
</dbReference>
<keyword evidence="1" id="KW-1133">Transmembrane helix</keyword>
<name>A0A1A7BX56_9BURK</name>
<feature type="transmembrane region" description="Helical" evidence="1">
    <location>
        <begin position="110"/>
        <end position="131"/>
    </location>
</feature>
<dbReference type="STRING" id="1747903.ASR47_1002382"/>
<feature type="transmembrane region" description="Helical" evidence="1">
    <location>
        <begin position="84"/>
        <end position="104"/>
    </location>
</feature>
<feature type="transmembrane region" description="Helical" evidence="1">
    <location>
        <begin position="12"/>
        <end position="33"/>
    </location>
</feature>
<proteinExistence type="predicted"/>
<keyword evidence="3" id="KW-1185">Reference proteome</keyword>
<keyword evidence="1" id="KW-0472">Membrane</keyword>
<dbReference type="EMBL" id="LOCQ01000061">
    <property type="protein sequence ID" value="OBV37324.1"/>
    <property type="molecule type" value="Genomic_DNA"/>
</dbReference>
<comment type="caution">
    <text evidence="2">The sequence shown here is derived from an EMBL/GenBank/DDBJ whole genome shotgun (WGS) entry which is preliminary data.</text>
</comment>
<accession>A0A1A7BX56</accession>